<sequence>MMLTKLIYPKSTQASNLGSNSLQEGEDDAYMGDYIQDGENEVATLALEDPMTRGLKIMQEEMHQKLVMLKGQEVMIVDPSIHHEWICFGIKINVQEIDLWLLEEIESPRAPLLLQVEIPKRESLLSIEDTCAPQHHVGDLGRIQGVLCGMDEANPNSCVVLSKLLVGSTEEN</sequence>
<dbReference type="EMBL" id="QJKJ01007379">
    <property type="protein sequence ID" value="RDX83362.1"/>
    <property type="molecule type" value="Genomic_DNA"/>
</dbReference>
<dbReference type="AlphaFoldDB" id="A0A371FYJ4"/>
<evidence type="ECO:0000313" key="1">
    <source>
        <dbReference type="EMBL" id="RDX83362.1"/>
    </source>
</evidence>
<reference evidence="1" key="1">
    <citation type="submission" date="2018-05" db="EMBL/GenBank/DDBJ databases">
        <title>Draft genome of Mucuna pruriens seed.</title>
        <authorList>
            <person name="Nnadi N.E."/>
            <person name="Vos R."/>
            <person name="Hasami M.H."/>
            <person name="Devisetty U.K."/>
            <person name="Aguiy J.C."/>
        </authorList>
    </citation>
    <scope>NUCLEOTIDE SEQUENCE [LARGE SCALE GENOMIC DNA]</scope>
    <source>
        <strain evidence="1">JCA_2017</strain>
    </source>
</reference>
<evidence type="ECO:0000313" key="2">
    <source>
        <dbReference type="Proteomes" id="UP000257109"/>
    </source>
</evidence>
<keyword evidence="2" id="KW-1185">Reference proteome</keyword>
<proteinExistence type="predicted"/>
<name>A0A371FYJ4_MUCPR</name>
<protein>
    <submittedName>
        <fullName evidence="1">Uncharacterized protein</fullName>
    </submittedName>
</protein>
<dbReference type="Proteomes" id="UP000257109">
    <property type="component" value="Unassembled WGS sequence"/>
</dbReference>
<accession>A0A371FYJ4</accession>
<feature type="non-terminal residue" evidence="1">
    <location>
        <position position="1"/>
    </location>
</feature>
<comment type="caution">
    <text evidence="1">The sequence shown here is derived from an EMBL/GenBank/DDBJ whole genome shotgun (WGS) entry which is preliminary data.</text>
</comment>
<gene>
    <name evidence="1" type="ORF">CR513_35723</name>
</gene>
<organism evidence="1 2">
    <name type="scientific">Mucuna pruriens</name>
    <name type="common">Velvet bean</name>
    <name type="synonym">Dolichos pruriens</name>
    <dbReference type="NCBI Taxonomy" id="157652"/>
    <lineage>
        <taxon>Eukaryota</taxon>
        <taxon>Viridiplantae</taxon>
        <taxon>Streptophyta</taxon>
        <taxon>Embryophyta</taxon>
        <taxon>Tracheophyta</taxon>
        <taxon>Spermatophyta</taxon>
        <taxon>Magnoliopsida</taxon>
        <taxon>eudicotyledons</taxon>
        <taxon>Gunneridae</taxon>
        <taxon>Pentapetalae</taxon>
        <taxon>rosids</taxon>
        <taxon>fabids</taxon>
        <taxon>Fabales</taxon>
        <taxon>Fabaceae</taxon>
        <taxon>Papilionoideae</taxon>
        <taxon>50 kb inversion clade</taxon>
        <taxon>NPAAA clade</taxon>
        <taxon>indigoferoid/millettioid clade</taxon>
        <taxon>Phaseoleae</taxon>
        <taxon>Mucuna</taxon>
    </lineage>
</organism>